<feature type="compositionally biased region" description="Basic and acidic residues" evidence="1">
    <location>
        <begin position="1"/>
        <end position="10"/>
    </location>
</feature>
<keyword evidence="3" id="KW-1185">Reference proteome</keyword>
<gene>
    <name evidence="2" type="ORF">GCM10009767_03660</name>
</gene>
<organism evidence="2 3">
    <name type="scientific">Kocuria aegyptia</name>
    <dbReference type="NCBI Taxonomy" id="330943"/>
    <lineage>
        <taxon>Bacteria</taxon>
        <taxon>Bacillati</taxon>
        <taxon>Actinomycetota</taxon>
        <taxon>Actinomycetes</taxon>
        <taxon>Micrococcales</taxon>
        <taxon>Micrococcaceae</taxon>
        <taxon>Kocuria</taxon>
    </lineage>
</organism>
<protein>
    <submittedName>
        <fullName evidence="2">Uncharacterized protein</fullName>
    </submittedName>
</protein>
<proteinExistence type="predicted"/>
<feature type="region of interest" description="Disordered" evidence="1">
    <location>
        <begin position="1"/>
        <end position="46"/>
    </location>
</feature>
<dbReference type="EMBL" id="BAAAOA010000006">
    <property type="protein sequence ID" value="GAA1748145.1"/>
    <property type="molecule type" value="Genomic_DNA"/>
</dbReference>
<dbReference type="Proteomes" id="UP001501204">
    <property type="component" value="Unassembled WGS sequence"/>
</dbReference>
<evidence type="ECO:0000313" key="3">
    <source>
        <dbReference type="Proteomes" id="UP001501204"/>
    </source>
</evidence>
<name>A0ABP4WBE9_9MICC</name>
<evidence type="ECO:0000313" key="2">
    <source>
        <dbReference type="EMBL" id="GAA1748145.1"/>
    </source>
</evidence>
<accession>A0ABP4WBE9</accession>
<sequence length="192" mass="19951">MESTRSDRTMWPRNITSAAAETRPMTSVRAGTSTGSGASDPIPRSPVSAITNVETRIASTAWILVSRANSRSSRGENCWEASCRASTVKEKVRVVAVMIEVATTCSVVLAASGPPGHTAAAYAVPGSGRTVTSSAVTTAEAAAATTGQNHSLALNVSELPRALVLIPLISSWSVHGRLGRSVHSVRRPGDDT</sequence>
<reference evidence="3" key="1">
    <citation type="journal article" date="2019" name="Int. J. Syst. Evol. Microbiol.">
        <title>The Global Catalogue of Microorganisms (GCM) 10K type strain sequencing project: providing services to taxonomists for standard genome sequencing and annotation.</title>
        <authorList>
            <consortium name="The Broad Institute Genomics Platform"/>
            <consortium name="The Broad Institute Genome Sequencing Center for Infectious Disease"/>
            <person name="Wu L."/>
            <person name="Ma J."/>
        </authorList>
    </citation>
    <scope>NUCLEOTIDE SEQUENCE [LARGE SCALE GENOMIC DNA]</scope>
    <source>
        <strain evidence="3">JCM 14735</strain>
    </source>
</reference>
<comment type="caution">
    <text evidence="2">The sequence shown here is derived from an EMBL/GenBank/DDBJ whole genome shotgun (WGS) entry which is preliminary data.</text>
</comment>
<evidence type="ECO:0000256" key="1">
    <source>
        <dbReference type="SAM" id="MobiDB-lite"/>
    </source>
</evidence>